<dbReference type="EMBL" id="JACJVP010000025">
    <property type="protein sequence ID" value="MBB6672279.1"/>
    <property type="molecule type" value="Genomic_DNA"/>
</dbReference>
<proteinExistence type="predicted"/>
<comment type="caution">
    <text evidence="2">The sequence shown here is derived from an EMBL/GenBank/DDBJ whole genome shotgun (WGS) entry which is preliminary data.</text>
</comment>
<name>A0A7X0VH49_9BACL</name>
<dbReference type="RefSeq" id="WP_185143741.1">
    <property type="nucleotide sequence ID" value="NZ_JACJVP010000025.1"/>
</dbReference>
<evidence type="ECO:0000313" key="2">
    <source>
        <dbReference type="EMBL" id="MBB6672279.1"/>
    </source>
</evidence>
<organism evidence="2 3">
    <name type="scientific">Cohnella nanjingensis</name>
    <dbReference type="NCBI Taxonomy" id="1387779"/>
    <lineage>
        <taxon>Bacteria</taxon>
        <taxon>Bacillati</taxon>
        <taxon>Bacillota</taxon>
        <taxon>Bacilli</taxon>
        <taxon>Bacillales</taxon>
        <taxon>Paenibacillaceae</taxon>
        <taxon>Cohnella</taxon>
    </lineage>
</organism>
<sequence>MYLHEMLNEIRSKDDLLRFLTALRKDLVTNNEDWENPTLDRYLEAMQGWIKDMDSYYSNTNQTIPEQPTWKVIADILYAAKIYE</sequence>
<dbReference type="AlphaFoldDB" id="A0A7X0VH49"/>
<reference evidence="2 3" key="1">
    <citation type="submission" date="2020-08" db="EMBL/GenBank/DDBJ databases">
        <title>Cohnella phylogeny.</title>
        <authorList>
            <person name="Dunlap C."/>
        </authorList>
    </citation>
    <scope>NUCLEOTIDE SEQUENCE [LARGE SCALE GENOMIC DNA]</scope>
    <source>
        <strain evidence="2 3">DSM 28246</strain>
    </source>
</reference>
<feature type="domain" description="DUF7660" evidence="1">
    <location>
        <begin position="12"/>
        <end position="84"/>
    </location>
</feature>
<evidence type="ECO:0000259" key="1">
    <source>
        <dbReference type="Pfam" id="PF24693"/>
    </source>
</evidence>
<dbReference type="Proteomes" id="UP000547209">
    <property type="component" value="Unassembled WGS sequence"/>
</dbReference>
<keyword evidence="3" id="KW-1185">Reference proteome</keyword>
<accession>A0A7X0VH49</accession>
<gene>
    <name evidence="2" type="ORF">H7C19_16480</name>
</gene>
<dbReference type="InterPro" id="IPR056077">
    <property type="entry name" value="DUF7660"/>
</dbReference>
<dbReference type="Pfam" id="PF24693">
    <property type="entry name" value="DUF7660"/>
    <property type="match status" value="1"/>
</dbReference>
<evidence type="ECO:0000313" key="3">
    <source>
        <dbReference type="Proteomes" id="UP000547209"/>
    </source>
</evidence>
<protein>
    <recommendedName>
        <fullName evidence="1">DUF7660 domain-containing protein</fullName>
    </recommendedName>
</protein>